<organism evidence="10 11">
    <name type="scientific">Companilactobacillus versmoldensis DSM 14857 = KCTC 3814</name>
    <dbReference type="NCBI Taxonomy" id="1423815"/>
    <lineage>
        <taxon>Bacteria</taxon>
        <taxon>Bacillati</taxon>
        <taxon>Bacillota</taxon>
        <taxon>Bacilli</taxon>
        <taxon>Lactobacillales</taxon>
        <taxon>Lactobacillaceae</taxon>
        <taxon>Companilactobacillus</taxon>
    </lineage>
</organism>
<evidence type="ECO:0000256" key="6">
    <source>
        <dbReference type="ARBA" id="ARBA00022840"/>
    </source>
</evidence>
<accession>A0A0R1SCP9</accession>
<dbReference type="InterPro" id="IPR012795">
    <property type="entry name" value="tRNA_Ile_lys_synt_N"/>
</dbReference>
<dbReference type="Pfam" id="PF01171">
    <property type="entry name" value="ATP_bind_3"/>
    <property type="match status" value="1"/>
</dbReference>
<keyword evidence="4 8" id="KW-0819">tRNA processing</keyword>
<dbReference type="SMART" id="SM00977">
    <property type="entry name" value="TilS_C"/>
    <property type="match status" value="1"/>
</dbReference>
<dbReference type="GO" id="GO:0005524">
    <property type="term" value="F:ATP binding"/>
    <property type="evidence" value="ECO:0007669"/>
    <property type="project" value="UniProtKB-UniRule"/>
</dbReference>
<dbReference type="eggNOG" id="COG0037">
    <property type="taxonomic scope" value="Bacteria"/>
</dbReference>
<proteinExistence type="inferred from homology"/>
<evidence type="ECO:0000256" key="8">
    <source>
        <dbReference type="HAMAP-Rule" id="MF_01161"/>
    </source>
</evidence>
<dbReference type="CDD" id="cd01992">
    <property type="entry name" value="TilS_N"/>
    <property type="match status" value="1"/>
</dbReference>
<dbReference type="EMBL" id="AZFA01000016">
    <property type="protein sequence ID" value="KRL66318.1"/>
    <property type="molecule type" value="Genomic_DNA"/>
</dbReference>
<comment type="catalytic activity">
    <reaction evidence="7 8">
        <text>cytidine(34) in tRNA(Ile2) + L-lysine + ATP = lysidine(34) in tRNA(Ile2) + AMP + diphosphate + H(+)</text>
        <dbReference type="Rhea" id="RHEA:43744"/>
        <dbReference type="Rhea" id="RHEA-COMP:10625"/>
        <dbReference type="Rhea" id="RHEA-COMP:10670"/>
        <dbReference type="ChEBI" id="CHEBI:15378"/>
        <dbReference type="ChEBI" id="CHEBI:30616"/>
        <dbReference type="ChEBI" id="CHEBI:32551"/>
        <dbReference type="ChEBI" id="CHEBI:33019"/>
        <dbReference type="ChEBI" id="CHEBI:82748"/>
        <dbReference type="ChEBI" id="CHEBI:83665"/>
        <dbReference type="ChEBI" id="CHEBI:456215"/>
        <dbReference type="EC" id="6.3.4.19"/>
    </reaction>
</comment>
<dbReference type="RefSeq" id="WP_010624940.1">
    <property type="nucleotide sequence ID" value="NZ_AZFA01000016.1"/>
</dbReference>
<feature type="domain" description="Lysidine-tRNA(Ile) synthetase C-terminal" evidence="9">
    <location>
        <begin position="367"/>
        <end position="438"/>
    </location>
</feature>
<dbReference type="GO" id="GO:0032267">
    <property type="term" value="F:tRNA(Ile)-lysidine synthase activity"/>
    <property type="evidence" value="ECO:0007669"/>
    <property type="project" value="UniProtKB-EC"/>
</dbReference>
<evidence type="ECO:0000256" key="7">
    <source>
        <dbReference type="ARBA" id="ARBA00048539"/>
    </source>
</evidence>
<name>A0A0R1SCP9_9LACO</name>
<evidence type="ECO:0000256" key="4">
    <source>
        <dbReference type="ARBA" id="ARBA00022694"/>
    </source>
</evidence>
<comment type="function">
    <text evidence="8">Ligates lysine onto the cytidine present at position 34 of the AUA codon-specific tRNA(Ile) that contains the anticodon CAU, in an ATP-dependent manner. Cytidine is converted to lysidine, thus changing the amino acid specificity of the tRNA from methionine to isoleucine.</text>
</comment>
<keyword evidence="11" id="KW-1185">Reference proteome</keyword>
<comment type="domain">
    <text evidence="8">The N-terminal region contains the highly conserved SGGXDS motif, predicted to be a P-loop motif involved in ATP binding.</text>
</comment>
<dbReference type="Proteomes" id="UP000051647">
    <property type="component" value="Unassembled WGS sequence"/>
</dbReference>
<dbReference type="PANTHER" id="PTHR43033">
    <property type="entry name" value="TRNA(ILE)-LYSIDINE SYNTHASE-RELATED"/>
    <property type="match status" value="1"/>
</dbReference>
<dbReference type="InterPro" id="IPR012796">
    <property type="entry name" value="Lysidine-tRNA-synth_C"/>
</dbReference>
<dbReference type="Gene3D" id="3.40.50.620">
    <property type="entry name" value="HUPs"/>
    <property type="match status" value="1"/>
</dbReference>
<dbReference type="NCBIfam" id="TIGR02433">
    <property type="entry name" value="lysidine_TilS_C"/>
    <property type="match status" value="1"/>
</dbReference>
<dbReference type="OrthoDB" id="9807403at2"/>
<evidence type="ECO:0000313" key="11">
    <source>
        <dbReference type="Proteomes" id="UP000051647"/>
    </source>
</evidence>
<evidence type="ECO:0000259" key="9">
    <source>
        <dbReference type="SMART" id="SM00977"/>
    </source>
</evidence>
<dbReference type="PANTHER" id="PTHR43033:SF1">
    <property type="entry name" value="TRNA(ILE)-LYSIDINE SYNTHASE-RELATED"/>
    <property type="match status" value="1"/>
</dbReference>
<dbReference type="Pfam" id="PF11734">
    <property type="entry name" value="TilS_C"/>
    <property type="match status" value="1"/>
</dbReference>
<comment type="subcellular location">
    <subcellularLocation>
        <location evidence="1 8">Cytoplasm</location>
    </subcellularLocation>
</comment>
<reference evidence="10 11" key="1">
    <citation type="journal article" date="2015" name="Genome Announc.">
        <title>Expanding the biotechnology potential of lactobacilli through comparative genomics of 213 strains and associated genera.</title>
        <authorList>
            <person name="Sun Z."/>
            <person name="Harris H.M."/>
            <person name="McCann A."/>
            <person name="Guo C."/>
            <person name="Argimon S."/>
            <person name="Zhang W."/>
            <person name="Yang X."/>
            <person name="Jeffery I.B."/>
            <person name="Cooney J.C."/>
            <person name="Kagawa T.F."/>
            <person name="Liu W."/>
            <person name="Song Y."/>
            <person name="Salvetti E."/>
            <person name="Wrobel A."/>
            <person name="Rasinkangas P."/>
            <person name="Parkhill J."/>
            <person name="Rea M.C."/>
            <person name="O'Sullivan O."/>
            <person name="Ritari J."/>
            <person name="Douillard F.P."/>
            <person name="Paul Ross R."/>
            <person name="Yang R."/>
            <person name="Briner A.E."/>
            <person name="Felis G.E."/>
            <person name="de Vos W.M."/>
            <person name="Barrangou R."/>
            <person name="Klaenhammer T.R."/>
            <person name="Caufield P.W."/>
            <person name="Cui Y."/>
            <person name="Zhang H."/>
            <person name="O'Toole P.W."/>
        </authorList>
    </citation>
    <scope>NUCLEOTIDE SEQUENCE [LARGE SCALE GENOMIC DNA]</scope>
    <source>
        <strain evidence="10 11">DSM 14857</strain>
    </source>
</reference>
<dbReference type="GO" id="GO:0005737">
    <property type="term" value="C:cytoplasm"/>
    <property type="evidence" value="ECO:0007669"/>
    <property type="project" value="UniProtKB-SubCell"/>
</dbReference>
<feature type="binding site" evidence="8">
    <location>
        <begin position="28"/>
        <end position="33"/>
    </location>
    <ligand>
        <name>ATP</name>
        <dbReference type="ChEBI" id="CHEBI:30616"/>
    </ligand>
</feature>
<dbReference type="PATRIC" id="fig|1423815.3.peg.698"/>
<evidence type="ECO:0000256" key="5">
    <source>
        <dbReference type="ARBA" id="ARBA00022741"/>
    </source>
</evidence>
<dbReference type="InterPro" id="IPR011063">
    <property type="entry name" value="TilS/TtcA_N"/>
</dbReference>
<sequence length="441" mass="51357">MTAEIDLISQVRHVLQQNKAKKILVAVSGGVDSMALSDIVDQIWSKRAWGIVNVDHDLRPTSAKETEFVQQFCHNRDIQFFTTKWNHNQANVGVEAAAREFRYDYFQQIMRENGFDTLLTAHHANDLSENILMKLVRSGNVYEITSLKSQREFGHGQIVRPLLTASKKDLHDYAQQRSLNYVQDESNFEDITMRNRLRSDILPKLQTENGQLLRHFGLFDQQMNALLSIAADKFDRLESEMKLQETDSTISGQIGSLQEIPANQQSLFWGRLFTKKMPHLSISNKQIRQIIAVIKSEKPNSEVDLENGWRFRRSYLDFEITQPDELASFDLAIKPGQEYSLGKRRFKIFETTQENADIAVTKRPDSMRIRTRKPGDRLLLDHQKHQKLSKRFINEKVPAKKRAQIPILLFDNQVVWVEKIYNISDYLIKKQIFYKIDFNEV</sequence>
<dbReference type="AlphaFoldDB" id="A0A0R1SCP9"/>
<dbReference type="InterPro" id="IPR012094">
    <property type="entry name" value="tRNA_Ile_lys_synt"/>
</dbReference>
<comment type="caution">
    <text evidence="10">The sequence shown here is derived from an EMBL/GenBank/DDBJ whole genome shotgun (WGS) entry which is preliminary data.</text>
</comment>
<dbReference type="STRING" id="1423815.FC27_GL000689"/>
<keyword evidence="2 8" id="KW-0963">Cytoplasm</keyword>
<dbReference type="SUPFAM" id="SSF52402">
    <property type="entry name" value="Adenine nucleotide alpha hydrolases-like"/>
    <property type="match status" value="1"/>
</dbReference>
<dbReference type="SUPFAM" id="SSF56037">
    <property type="entry name" value="PheT/TilS domain"/>
    <property type="match status" value="1"/>
</dbReference>
<dbReference type="NCBIfam" id="TIGR02432">
    <property type="entry name" value="lysidine_TilS_N"/>
    <property type="match status" value="1"/>
</dbReference>
<gene>
    <name evidence="8" type="primary">tilS</name>
    <name evidence="10" type="ORF">FC27_GL000689</name>
</gene>
<evidence type="ECO:0000256" key="2">
    <source>
        <dbReference type="ARBA" id="ARBA00022490"/>
    </source>
</evidence>
<keyword evidence="6 8" id="KW-0067">ATP-binding</keyword>
<keyword evidence="5 8" id="KW-0547">Nucleotide-binding</keyword>
<dbReference type="EC" id="6.3.4.19" evidence="8"/>
<dbReference type="InterPro" id="IPR014729">
    <property type="entry name" value="Rossmann-like_a/b/a_fold"/>
</dbReference>
<evidence type="ECO:0000256" key="1">
    <source>
        <dbReference type="ARBA" id="ARBA00004496"/>
    </source>
</evidence>
<evidence type="ECO:0000313" key="10">
    <source>
        <dbReference type="EMBL" id="KRL66318.1"/>
    </source>
</evidence>
<evidence type="ECO:0000256" key="3">
    <source>
        <dbReference type="ARBA" id="ARBA00022598"/>
    </source>
</evidence>
<dbReference type="HAMAP" id="MF_01161">
    <property type="entry name" value="tRNA_Ile_lys_synt"/>
    <property type="match status" value="1"/>
</dbReference>
<comment type="similarity">
    <text evidence="8">Belongs to the tRNA(Ile)-lysidine synthase family.</text>
</comment>
<dbReference type="GO" id="GO:0006400">
    <property type="term" value="P:tRNA modification"/>
    <property type="evidence" value="ECO:0007669"/>
    <property type="project" value="UniProtKB-UniRule"/>
</dbReference>
<protein>
    <recommendedName>
        <fullName evidence="8">tRNA(Ile)-lysidine synthase</fullName>
        <ecNumber evidence="8">6.3.4.19</ecNumber>
    </recommendedName>
    <alternativeName>
        <fullName evidence="8">tRNA(Ile)-2-lysyl-cytidine synthase</fullName>
    </alternativeName>
    <alternativeName>
        <fullName evidence="8">tRNA(Ile)-lysidine synthetase</fullName>
    </alternativeName>
</protein>
<keyword evidence="3 8" id="KW-0436">Ligase</keyword>